<dbReference type="Gene3D" id="3.60.21.10">
    <property type="match status" value="1"/>
</dbReference>
<dbReference type="EMBL" id="ALWO02000038">
    <property type="protein sequence ID" value="EOZ95330.1"/>
    <property type="molecule type" value="Genomic_DNA"/>
</dbReference>
<dbReference type="Pfam" id="PF00149">
    <property type="entry name" value="Metallophos"/>
    <property type="match status" value="1"/>
</dbReference>
<sequence length="372" mass="43081">MKRILLSIFILLECSLITPCLTYAQGEYQKPTLENRESFTVIMLPDIQNYVKWEANQPILDLMSAWIVNNIDSLNIKMVLCVGDLVQNNEKIMNDYDGDQTTDQQWKAAVRAFDRFNGKVPYVAATGNHDYSIDERGNRTSRYNEFFNVERNFLNQKYLAQHTRDEQGQQTLANSAYELRNLHGKDYLFLTIEFAPRDTVITWAKKVAAMKEYENHRIILTTHSYLSPKDKRGEAEISWLYWEPYRVNNMIQKSPKIKLPLSNTGKQIWEKLVQPASNIEMVLSGHYAGEGYRMDRNNEGKPVHQILFDAQSMGGGGRSGNGGDGWLRILEFFPDSKTVKVSTFSPLFGISPTTQKYAWKRDERNEFLIRFE</sequence>
<dbReference type="InterPro" id="IPR029052">
    <property type="entry name" value="Metallo-depent_PP-like"/>
</dbReference>
<keyword evidence="1" id="KW-0732">Signal</keyword>
<feature type="signal peptide" evidence="1">
    <location>
        <begin position="1"/>
        <end position="24"/>
    </location>
</feature>
<dbReference type="GO" id="GO:0016787">
    <property type="term" value="F:hydrolase activity"/>
    <property type="evidence" value="ECO:0007669"/>
    <property type="project" value="InterPro"/>
</dbReference>
<dbReference type="InterPro" id="IPR004843">
    <property type="entry name" value="Calcineurin-like_PHP"/>
</dbReference>
<dbReference type="PANTHER" id="PTHR43143">
    <property type="entry name" value="METALLOPHOSPHOESTERASE, CALCINEURIN SUPERFAMILY"/>
    <property type="match status" value="1"/>
</dbReference>
<accession>S2DE99</accession>
<keyword evidence="4" id="KW-1185">Reference proteome</keyword>
<feature type="chain" id="PRO_5004496019" description="Calcineurin-like phosphoesterase domain-containing protein" evidence="1">
    <location>
        <begin position="25"/>
        <end position="372"/>
    </location>
</feature>
<dbReference type="SUPFAM" id="SSF56300">
    <property type="entry name" value="Metallo-dependent phosphatases"/>
    <property type="match status" value="1"/>
</dbReference>
<reference evidence="3 4" key="1">
    <citation type="journal article" date="2013" name="Genome Announc.">
        <title>Draft Genome Sequence of Indibacter alkaliphilus Strain LW1T, Isolated from Lonar Lake, a Haloalkaline Lake in the Buldana District of Maharashtra, India.</title>
        <authorList>
            <person name="Singh A."/>
            <person name="Kumar Jangir P."/>
            <person name="Sharma R."/>
            <person name="Singh A."/>
            <person name="Kumar Pinnaka A."/>
            <person name="Shivaji S."/>
        </authorList>
    </citation>
    <scope>NUCLEOTIDE SEQUENCE [LARGE SCALE GENOMIC DNA]</scope>
    <source>
        <strain evidence="4">CCUG 57479 / KCTC 22604 / LW1</strain>
    </source>
</reference>
<dbReference type="AlphaFoldDB" id="S2DE99"/>
<evidence type="ECO:0000259" key="2">
    <source>
        <dbReference type="Pfam" id="PF00149"/>
    </source>
</evidence>
<feature type="domain" description="Calcineurin-like phosphoesterase" evidence="2">
    <location>
        <begin position="69"/>
        <end position="286"/>
    </location>
</feature>
<evidence type="ECO:0000256" key="1">
    <source>
        <dbReference type="SAM" id="SignalP"/>
    </source>
</evidence>
<dbReference type="OrthoDB" id="9772095at2"/>
<dbReference type="eggNOG" id="COG1409">
    <property type="taxonomic scope" value="Bacteria"/>
</dbReference>
<dbReference type="STRING" id="1189612.A33Q_3250"/>
<dbReference type="Proteomes" id="UP000006073">
    <property type="component" value="Unassembled WGS sequence"/>
</dbReference>
<proteinExistence type="predicted"/>
<protein>
    <recommendedName>
        <fullName evidence="2">Calcineurin-like phosphoesterase domain-containing protein</fullName>
    </recommendedName>
</protein>
<comment type="caution">
    <text evidence="3">The sequence shown here is derived from an EMBL/GenBank/DDBJ whole genome shotgun (WGS) entry which is preliminary data.</text>
</comment>
<evidence type="ECO:0000313" key="3">
    <source>
        <dbReference type="EMBL" id="EOZ95330.1"/>
    </source>
</evidence>
<dbReference type="PANTHER" id="PTHR43143:SF5">
    <property type="entry name" value="SECRETED PROTEIN"/>
    <property type="match status" value="1"/>
</dbReference>
<dbReference type="InterPro" id="IPR051918">
    <property type="entry name" value="STPP_CPPED1"/>
</dbReference>
<evidence type="ECO:0000313" key="4">
    <source>
        <dbReference type="Proteomes" id="UP000006073"/>
    </source>
</evidence>
<organism evidence="3 4">
    <name type="scientific">Indibacter alkaliphilus (strain CCUG 57479 / KCTC 22604 / LW1)</name>
    <dbReference type="NCBI Taxonomy" id="1189612"/>
    <lineage>
        <taxon>Bacteria</taxon>
        <taxon>Pseudomonadati</taxon>
        <taxon>Bacteroidota</taxon>
        <taxon>Cytophagia</taxon>
        <taxon>Cytophagales</taxon>
        <taxon>Cyclobacteriaceae</taxon>
    </lineage>
</organism>
<name>S2DE99_INDAL</name>
<gene>
    <name evidence="3" type="ORF">A33Q_3250</name>
</gene>